<feature type="transmembrane region" description="Helical" evidence="1">
    <location>
        <begin position="334"/>
        <end position="353"/>
    </location>
</feature>
<evidence type="ECO:0000259" key="2">
    <source>
        <dbReference type="SMART" id="SM00563"/>
    </source>
</evidence>
<feature type="transmembrane region" description="Helical" evidence="1">
    <location>
        <begin position="7"/>
        <end position="28"/>
    </location>
</feature>
<evidence type="ECO:0000313" key="3">
    <source>
        <dbReference type="EMBL" id="VAW27155.1"/>
    </source>
</evidence>
<dbReference type="PANTHER" id="PTHR31605">
    <property type="entry name" value="GLYCEROL-3-PHOSPHATE O-ACYLTRANSFERASE 1"/>
    <property type="match status" value="1"/>
</dbReference>
<dbReference type="EMBL" id="UOES01000187">
    <property type="protein sequence ID" value="VAW27155.1"/>
    <property type="molecule type" value="Genomic_DNA"/>
</dbReference>
<dbReference type="AlphaFoldDB" id="A0A3B0U8A7"/>
<dbReference type="SUPFAM" id="SSF69593">
    <property type="entry name" value="Glycerol-3-phosphate (1)-acyltransferase"/>
    <property type="match status" value="1"/>
</dbReference>
<protein>
    <recommendedName>
        <fullName evidence="2">Phospholipid/glycerol acyltransferase domain-containing protein</fullName>
    </recommendedName>
</protein>
<dbReference type="GO" id="GO:0004366">
    <property type="term" value="F:glycerol-3-phosphate O-acyltransferase activity"/>
    <property type="evidence" value="ECO:0007669"/>
    <property type="project" value="TreeGrafter"/>
</dbReference>
<gene>
    <name evidence="3" type="ORF">MNBD_BACTEROID06-556</name>
</gene>
<dbReference type="InterPro" id="IPR052744">
    <property type="entry name" value="GPAT/DAPAT"/>
</dbReference>
<evidence type="ECO:0000256" key="1">
    <source>
        <dbReference type="SAM" id="Phobius"/>
    </source>
</evidence>
<dbReference type="GO" id="GO:0016287">
    <property type="term" value="F:glycerone-phosphate O-acyltransferase activity"/>
    <property type="evidence" value="ECO:0007669"/>
    <property type="project" value="TreeGrafter"/>
</dbReference>
<accession>A0A3B0U8A7</accession>
<organism evidence="3">
    <name type="scientific">hydrothermal vent metagenome</name>
    <dbReference type="NCBI Taxonomy" id="652676"/>
    <lineage>
        <taxon>unclassified sequences</taxon>
        <taxon>metagenomes</taxon>
        <taxon>ecological metagenomes</taxon>
    </lineage>
</organism>
<name>A0A3B0U8A7_9ZZZZ</name>
<feature type="transmembrane region" description="Helical" evidence="1">
    <location>
        <begin position="289"/>
        <end position="313"/>
    </location>
</feature>
<dbReference type="InterPro" id="IPR002123">
    <property type="entry name" value="Plipid/glycerol_acylTrfase"/>
</dbReference>
<keyword evidence="1" id="KW-0812">Transmembrane</keyword>
<keyword evidence="1" id="KW-1133">Transmembrane helix</keyword>
<dbReference type="GO" id="GO:0008654">
    <property type="term" value="P:phospholipid biosynthetic process"/>
    <property type="evidence" value="ECO:0007669"/>
    <property type="project" value="TreeGrafter"/>
</dbReference>
<feature type="transmembrane region" description="Helical" evidence="1">
    <location>
        <begin position="359"/>
        <end position="379"/>
    </location>
</feature>
<proteinExistence type="predicted"/>
<dbReference type="Pfam" id="PF01553">
    <property type="entry name" value="Acyltransferase"/>
    <property type="match status" value="1"/>
</dbReference>
<sequence>MKLIRSIIHHLFIDVVSFFTGIVIRLYFRSWQVANYDRIPHKGSVIFASNHQNAFLDPLVIYFSQPRRNYFLVRANIFQNSTARFWLETLYMLPIYRVRDGLRSVAKNDAIIEKCVHILIGKKNPLVLFAEGNHNLRRALRPLQKGVARIAFATMEANNFELDLAVVPTGLNYGRHTRFRSDMLLNFGKPIFLKQYTELYKENPNKAYQVLVEDIFTELDKQVLSIRPSKHYEHIENEWLNKRTENSDMIQQFEADKALIKEVSEKYQEEGVEVPDEAKREPIPALPSLFYRIMMFPVFVYGFINSFIGYKILNIFIKKVVTDIHFYGSVKSTINLILGPLVFGLQAYLVYLFTGNSIIALAYFITSPLAAILAFDYKFAVFDRLPRMKGVAGYKF</sequence>
<reference evidence="3" key="1">
    <citation type="submission" date="2018-06" db="EMBL/GenBank/DDBJ databases">
        <authorList>
            <person name="Zhirakovskaya E."/>
        </authorList>
    </citation>
    <scope>NUCLEOTIDE SEQUENCE</scope>
</reference>
<feature type="domain" description="Phospholipid/glycerol acyltransferase" evidence="2">
    <location>
        <begin position="45"/>
        <end position="174"/>
    </location>
</feature>
<keyword evidence="1" id="KW-0472">Membrane</keyword>
<dbReference type="SMART" id="SM00563">
    <property type="entry name" value="PlsC"/>
    <property type="match status" value="1"/>
</dbReference>
<dbReference type="PANTHER" id="PTHR31605:SF0">
    <property type="entry name" value="GLYCEROL-3-PHOSPHATE O-ACYLTRANSFERASE 1"/>
    <property type="match status" value="1"/>
</dbReference>